<dbReference type="InParanoid" id="A0A0C2X8C4"/>
<feature type="region of interest" description="Disordered" evidence="1">
    <location>
        <begin position="465"/>
        <end position="501"/>
    </location>
</feature>
<feature type="region of interest" description="Disordered" evidence="1">
    <location>
        <begin position="570"/>
        <end position="629"/>
    </location>
</feature>
<feature type="region of interest" description="Disordered" evidence="1">
    <location>
        <begin position="1"/>
        <end position="21"/>
    </location>
</feature>
<gene>
    <name evidence="2" type="ORF">M378DRAFT_10672</name>
</gene>
<evidence type="ECO:0000313" key="2">
    <source>
        <dbReference type="EMBL" id="KIL65541.1"/>
    </source>
</evidence>
<evidence type="ECO:0000313" key="3">
    <source>
        <dbReference type="Proteomes" id="UP000054549"/>
    </source>
</evidence>
<feature type="compositionally biased region" description="Low complexity" evidence="1">
    <location>
        <begin position="249"/>
        <end position="264"/>
    </location>
</feature>
<dbReference type="EMBL" id="KN818241">
    <property type="protein sequence ID" value="KIL65541.1"/>
    <property type="molecule type" value="Genomic_DNA"/>
</dbReference>
<proteinExistence type="predicted"/>
<dbReference type="Proteomes" id="UP000054549">
    <property type="component" value="Unassembled WGS sequence"/>
</dbReference>
<dbReference type="HOGENOM" id="CLU_009140_0_0_1"/>
<keyword evidence="3" id="KW-1185">Reference proteome</keyword>
<sequence length="869" mass="96414">MFPDYSLRFTHPPVHPRPMSLSQQHTVGVVTNHYPHDDEDDNDICPVCDGECTCEKNNFPRGPISMNDYARYQPSTSLTPLPKPTLKIKLTVPQGMLAKRRATIQAGTTSTNDNDQEDEDDDCASSSTSSLTPVKQPPPPPKRRGRPPKSAISARNAVSNQIPHPSSPTPNHLIKRKNVFVRHKKLPARSRLTKDNQSSATAAVVIKRKVAARKRRAAEHAERADSTDTYDDDDNEYGRFSTFVSASALSSFSSSDSDTSSIDQSDSDIEAEEERFIIAEVRDKARVRRELFGDDVQMRRDPHNNWVIRPRKKSVGLSDDEMDVDSDATEEDEQNGDDEEDEEEDDEETDGKKPGNSCIGLVTGWSDDEESSFDADLFFANLTDSDDRLGSSTSSDDDQADHSDVDSVSVDVNDLLPHLRRGLENLPFEVTESWDGQIVFTNGLREGQGLLDIDFEIEAAQFMAESSTPTPGDTDVEMMHSDVDDGGYEEDADGGEGDTTDEELVGEDDLPNERAMRLFNFPLSVSAINPLSTVSPGPRTRWSPATKKTFDSPKPADILAGRVFWDSDDPEDAGRGLASSKGAGPRTGSFVPNEGIRNAIIDEKHQEIPSPHPNFRRSKGKSAGRSSISSHNLCEQALMASIASSPVVDRSSPFMSSEDNGSLPPETPYEKPIELNDVLEASFLDPDPSDATGDSDTMPFDKWDLVSVGAFRQTRETGTAVTEGVSSWQPSSPTDTITDYGKLVKPRPLNAMLWQNRNQGSSPRQARGRRVIMDISPVILPRDGDQTPTNVHHNNYDLHQPQKSRKELRRERKLKRKSAGPVRQQHQHRHQNQHQQHYHHHHYPNMKSRSLASVQRTNFASSSVPPLSL</sequence>
<feature type="region of interest" description="Disordered" evidence="1">
    <location>
        <begin position="532"/>
        <end position="553"/>
    </location>
</feature>
<dbReference type="OrthoDB" id="3259498at2759"/>
<feature type="compositionally biased region" description="Acidic residues" evidence="1">
    <location>
        <begin position="318"/>
        <end position="349"/>
    </location>
</feature>
<feature type="compositionally biased region" description="Acidic residues" evidence="1">
    <location>
        <begin position="484"/>
        <end position="501"/>
    </location>
</feature>
<feature type="compositionally biased region" description="Low complexity" evidence="1">
    <location>
        <begin position="124"/>
        <end position="134"/>
    </location>
</feature>
<feature type="region of interest" description="Disordered" evidence="1">
    <location>
        <begin position="717"/>
        <end position="736"/>
    </location>
</feature>
<organism evidence="2 3">
    <name type="scientific">Amanita muscaria (strain Koide BX008)</name>
    <dbReference type="NCBI Taxonomy" id="946122"/>
    <lineage>
        <taxon>Eukaryota</taxon>
        <taxon>Fungi</taxon>
        <taxon>Dikarya</taxon>
        <taxon>Basidiomycota</taxon>
        <taxon>Agaricomycotina</taxon>
        <taxon>Agaricomycetes</taxon>
        <taxon>Agaricomycetidae</taxon>
        <taxon>Agaricales</taxon>
        <taxon>Pluteineae</taxon>
        <taxon>Amanitaceae</taxon>
        <taxon>Amanita</taxon>
    </lineage>
</organism>
<feature type="region of interest" description="Disordered" evidence="1">
    <location>
        <begin position="213"/>
        <end position="237"/>
    </location>
</feature>
<protein>
    <submittedName>
        <fullName evidence="2">Uncharacterized protein</fullName>
    </submittedName>
</protein>
<feature type="compositionally biased region" description="Acidic residues" evidence="1">
    <location>
        <begin position="114"/>
        <end position="123"/>
    </location>
</feature>
<feature type="region of interest" description="Disordered" evidence="1">
    <location>
        <begin position="850"/>
        <end position="869"/>
    </location>
</feature>
<feature type="region of interest" description="Disordered" evidence="1">
    <location>
        <begin position="310"/>
        <end position="364"/>
    </location>
</feature>
<accession>A0A0C2X8C4</accession>
<evidence type="ECO:0000256" key="1">
    <source>
        <dbReference type="SAM" id="MobiDB-lite"/>
    </source>
</evidence>
<feature type="region of interest" description="Disordered" evidence="1">
    <location>
        <begin position="103"/>
        <end position="153"/>
    </location>
</feature>
<feature type="compositionally biased region" description="Basic residues" evidence="1">
    <location>
        <begin position="825"/>
        <end position="842"/>
    </location>
</feature>
<name>A0A0C2X8C4_AMAMK</name>
<feature type="region of interest" description="Disordered" evidence="1">
    <location>
        <begin position="648"/>
        <end position="670"/>
    </location>
</feature>
<dbReference type="STRING" id="946122.A0A0C2X8C4"/>
<feature type="region of interest" description="Disordered" evidence="1">
    <location>
        <begin position="780"/>
        <end position="842"/>
    </location>
</feature>
<feature type="region of interest" description="Disordered" evidence="1">
    <location>
        <begin position="385"/>
        <end position="408"/>
    </location>
</feature>
<dbReference type="AlphaFoldDB" id="A0A0C2X8C4"/>
<feature type="region of interest" description="Disordered" evidence="1">
    <location>
        <begin position="249"/>
        <end position="271"/>
    </location>
</feature>
<reference evidence="2 3" key="1">
    <citation type="submission" date="2014-04" db="EMBL/GenBank/DDBJ databases">
        <title>Evolutionary Origins and Diversification of the Mycorrhizal Mutualists.</title>
        <authorList>
            <consortium name="DOE Joint Genome Institute"/>
            <consortium name="Mycorrhizal Genomics Consortium"/>
            <person name="Kohler A."/>
            <person name="Kuo A."/>
            <person name="Nagy L.G."/>
            <person name="Floudas D."/>
            <person name="Copeland A."/>
            <person name="Barry K.W."/>
            <person name="Cichocki N."/>
            <person name="Veneault-Fourrey C."/>
            <person name="LaButti K."/>
            <person name="Lindquist E.A."/>
            <person name="Lipzen A."/>
            <person name="Lundell T."/>
            <person name="Morin E."/>
            <person name="Murat C."/>
            <person name="Riley R."/>
            <person name="Ohm R."/>
            <person name="Sun H."/>
            <person name="Tunlid A."/>
            <person name="Henrissat B."/>
            <person name="Grigoriev I.V."/>
            <person name="Hibbett D.S."/>
            <person name="Martin F."/>
        </authorList>
    </citation>
    <scope>NUCLEOTIDE SEQUENCE [LARGE SCALE GENOMIC DNA]</scope>
    <source>
        <strain evidence="2 3">Koide BX008</strain>
    </source>
</reference>